<dbReference type="RefSeq" id="WP_095723033.1">
    <property type="nucleotide sequence ID" value="NZ_NTFS01000213.1"/>
</dbReference>
<dbReference type="GO" id="GO:0005737">
    <property type="term" value="C:cytoplasm"/>
    <property type="evidence" value="ECO:0007669"/>
    <property type="project" value="TreeGrafter"/>
</dbReference>
<keyword evidence="5" id="KW-0687">Ribonucleoprotein</keyword>
<protein>
    <submittedName>
        <fullName evidence="5">30S ribosomal protein S5 alanine N-acetyltransferase</fullName>
    </submittedName>
</protein>
<comment type="caution">
    <text evidence="5">The sequence shown here is derived from an EMBL/GenBank/DDBJ whole genome shotgun (WGS) entry which is preliminary data.</text>
</comment>
<dbReference type="Gene3D" id="3.40.630.30">
    <property type="match status" value="1"/>
</dbReference>
<dbReference type="OrthoDB" id="9795206at2"/>
<dbReference type="AlphaFoldDB" id="A0A2A2TG51"/>
<gene>
    <name evidence="5" type="ORF">CK510_18115</name>
</gene>
<feature type="domain" description="N-acetyltransferase" evidence="4">
    <location>
        <begin position="22"/>
        <end position="188"/>
    </location>
</feature>
<dbReference type="InterPro" id="IPR016181">
    <property type="entry name" value="Acyl_CoA_acyltransferase"/>
</dbReference>
<name>A0A2A2TG51_9CYAN</name>
<evidence type="ECO:0000259" key="4">
    <source>
        <dbReference type="PROSITE" id="PS51186"/>
    </source>
</evidence>
<dbReference type="GO" id="GO:0008999">
    <property type="term" value="F:protein-N-terminal-alanine acetyltransferase activity"/>
    <property type="evidence" value="ECO:0007669"/>
    <property type="project" value="TreeGrafter"/>
</dbReference>
<keyword evidence="2" id="KW-0012">Acyltransferase</keyword>
<accession>A0A2A2TG51</accession>
<dbReference type="GO" id="GO:0005840">
    <property type="term" value="C:ribosome"/>
    <property type="evidence" value="ECO:0007669"/>
    <property type="project" value="UniProtKB-KW"/>
</dbReference>
<reference evidence="5 6" key="1">
    <citation type="submission" date="2017-08" db="EMBL/GenBank/DDBJ databases">
        <title>Draft genome sequence of filamentous cyanobacterium Calothrix elsteri CCALA 953.</title>
        <authorList>
            <person name="Gagunashvili A.N."/>
            <person name="Elster J."/>
            <person name="Andresson O.S."/>
        </authorList>
    </citation>
    <scope>NUCLEOTIDE SEQUENCE [LARGE SCALE GENOMIC DNA]</scope>
    <source>
        <strain evidence="5 6">CCALA 953</strain>
    </source>
</reference>
<keyword evidence="5" id="KW-0689">Ribosomal protein</keyword>
<sequence length="200" mass="23274">MTWQTPLIMCDMPLALSSAYRIVLRMADNGDISQILDYFTQNRVHLTPYYPSWQVNFFTEAYWQLQVEANYQEFHHDNSLRLFIFSNDNPSTIVGCLNFSNFVRGVAQSCNVGYSLAEREQGKGYMTAAMQGAIKYMFNELKMHRISANYMPHNQRSGQLLKRLGFIVEGYARDYLMINGKWEDHILTSLINQEWLIVNG</sequence>
<dbReference type="EMBL" id="NTFS01000213">
    <property type="protein sequence ID" value="PAX52671.1"/>
    <property type="molecule type" value="Genomic_DNA"/>
</dbReference>
<keyword evidence="1 5" id="KW-0808">Transferase</keyword>
<proteinExistence type="inferred from homology"/>
<organism evidence="5 6">
    <name type="scientific">Brunnivagina elsteri CCALA 953</name>
    <dbReference type="NCBI Taxonomy" id="987040"/>
    <lineage>
        <taxon>Bacteria</taxon>
        <taxon>Bacillati</taxon>
        <taxon>Cyanobacteriota</taxon>
        <taxon>Cyanophyceae</taxon>
        <taxon>Nostocales</taxon>
        <taxon>Calotrichaceae</taxon>
        <taxon>Brunnivagina</taxon>
    </lineage>
</organism>
<dbReference type="InterPro" id="IPR000182">
    <property type="entry name" value="GNAT_dom"/>
</dbReference>
<evidence type="ECO:0000256" key="2">
    <source>
        <dbReference type="ARBA" id="ARBA00023315"/>
    </source>
</evidence>
<evidence type="ECO:0000256" key="1">
    <source>
        <dbReference type="ARBA" id="ARBA00022679"/>
    </source>
</evidence>
<dbReference type="SUPFAM" id="SSF55729">
    <property type="entry name" value="Acyl-CoA N-acyltransferases (Nat)"/>
    <property type="match status" value="1"/>
</dbReference>
<dbReference type="PANTHER" id="PTHR43792:SF8">
    <property type="entry name" value="[RIBOSOMAL PROTEIN US5]-ALANINE N-ACETYLTRANSFERASE"/>
    <property type="match status" value="1"/>
</dbReference>
<comment type="similarity">
    <text evidence="3">Belongs to the acetyltransferase family. RimJ subfamily.</text>
</comment>
<evidence type="ECO:0000313" key="5">
    <source>
        <dbReference type="EMBL" id="PAX52671.1"/>
    </source>
</evidence>
<dbReference type="PANTHER" id="PTHR43792">
    <property type="entry name" value="GNAT FAMILY, PUTATIVE (AFU_ORTHOLOGUE AFUA_3G00765)-RELATED-RELATED"/>
    <property type="match status" value="1"/>
</dbReference>
<keyword evidence="6" id="KW-1185">Reference proteome</keyword>
<dbReference type="PROSITE" id="PS51186">
    <property type="entry name" value="GNAT"/>
    <property type="match status" value="1"/>
</dbReference>
<dbReference type="Proteomes" id="UP000218238">
    <property type="component" value="Unassembled WGS sequence"/>
</dbReference>
<dbReference type="Pfam" id="PF13302">
    <property type="entry name" value="Acetyltransf_3"/>
    <property type="match status" value="1"/>
</dbReference>
<evidence type="ECO:0000313" key="6">
    <source>
        <dbReference type="Proteomes" id="UP000218238"/>
    </source>
</evidence>
<dbReference type="InterPro" id="IPR051531">
    <property type="entry name" value="N-acetyltransferase"/>
</dbReference>
<evidence type="ECO:0000256" key="3">
    <source>
        <dbReference type="ARBA" id="ARBA00038502"/>
    </source>
</evidence>